<evidence type="ECO:0000313" key="2">
    <source>
        <dbReference type="EMBL" id="QGJ94134.1"/>
    </source>
</evidence>
<evidence type="ECO:0000256" key="1">
    <source>
        <dbReference type="SAM" id="MobiDB-lite"/>
    </source>
</evidence>
<dbReference type="Proteomes" id="UP000427166">
    <property type="component" value="Segment"/>
</dbReference>
<accession>A0A649VPL6</accession>
<reference evidence="2 3" key="1">
    <citation type="submission" date="2019-10" db="EMBL/GenBank/DDBJ databases">
        <authorList>
            <person name="Davis E.R."/>
            <person name="Mohamed A."/>
            <person name="Ilzat A."/>
            <person name="Sivanathan V."/>
            <person name="Garlena R.A."/>
            <person name="Russell D.A."/>
            <person name="Pope W.H."/>
            <person name="Jacobs-Sera D."/>
            <person name="Hatfull G.F."/>
        </authorList>
    </citation>
    <scope>NUCLEOTIDE SEQUENCE [LARGE SCALE GENOMIC DNA]</scope>
</reference>
<protein>
    <submittedName>
        <fullName evidence="2">Terminase small subunit</fullName>
    </submittedName>
</protein>
<sequence length="261" mass="28642">MANRRTTKPGKKAPTKDPKGRCGTYPGYAAHKRRGERPCKYCKEANTLYARKQRKGELGKQQRPTDVVQNQKRSGASTPPAPSLSVPLADMPTATAPKRADTPAVEMPPGAPSETPTDPGPVPAAPAYLKEQGRLLWERVNADYELNPAGLALLAEACRTVDRLERMAAALSSRTTLWFELEDSTEEIDEPKYTVVVNGMLGEARQLQNVLRSTLKTLGVTGVDLRASNDDAPRESLTDELKRKRAERLARAENETHKEGS</sequence>
<feature type="compositionally biased region" description="Polar residues" evidence="1">
    <location>
        <begin position="62"/>
        <end position="77"/>
    </location>
</feature>
<feature type="region of interest" description="Disordered" evidence="1">
    <location>
        <begin position="1"/>
        <end position="126"/>
    </location>
</feature>
<dbReference type="EMBL" id="MN586033">
    <property type="protein sequence ID" value="QGJ94134.1"/>
    <property type="molecule type" value="Genomic_DNA"/>
</dbReference>
<gene>
    <name evidence="2" type="primary">1</name>
    <name evidence="2" type="ORF">SEA_EMIROSE_1</name>
</gene>
<dbReference type="GeneID" id="80018901"/>
<keyword evidence="3" id="KW-1185">Reference proteome</keyword>
<name>A0A649VPL6_9CAUD</name>
<organism evidence="2 3">
    <name type="scientific">Corynebacterium phage EmiRose</name>
    <dbReference type="NCBI Taxonomy" id="2565372"/>
    <lineage>
        <taxon>Viruses</taxon>
        <taxon>Duplodnaviria</taxon>
        <taxon>Heunggongvirae</taxon>
        <taxon>Uroviricota</taxon>
        <taxon>Caudoviricetes</taxon>
        <taxon>Emirosevirus</taxon>
        <taxon>Emirosevirus emirose</taxon>
    </lineage>
</organism>
<dbReference type="KEGG" id="vg:80018901"/>
<feature type="compositionally biased region" description="Basic residues" evidence="1">
    <location>
        <begin position="1"/>
        <end position="13"/>
    </location>
</feature>
<proteinExistence type="predicted"/>
<evidence type="ECO:0000313" key="3">
    <source>
        <dbReference type="Proteomes" id="UP000427166"/>
    </source>
</evidence>
<dbReference type="RefSeq" id="YP_010754268.1">
    <property type="nucleotide sequence ID" value="NC_073458.1"/>
</dbReference>